<dbReference type="Proteomes" id="UP001497382">
    <property type="component" value="Unassembled WGS sequence"/>
</dbReference>
<dbReference type="AlphaFoldDB" id="A0AAV2AEZ4"/>
<evidence type="ECO:0000313" key="2">
    <source>
        <dbReference type="EMBL" id="CAL1281715.1"/>
    </source>
</evidence>
<evidence type="ECO:0008006" key="4">
    <source>
        <dbReference type="Google" id="ProtNLM"/>
    </source>
</evidence>
<evidence type="ECO:0000313" key="3">
    <source>
        <dbReference type="Proteomes" id="UP001497382"/>
    </source>
</evidence>
<protein>
    <recommendedName>
        <fullName evidence="4">Secreted protein</fullName>
    </recommendedName>
</protein>
<organism evidence="2 3">
    <name type="scientific">Larinioides sclopetarius</name>
    <dbReference type="NCBI Taxonomy" id="280406"/>
    <lineage>
        <taxon>Eukaryota</taxon>
        <taxon>Metazoa</taxon>
        <taxon>Ecdysozoa</taxon>
        <taxon>Arthropoda</taxon>
        <taxon>Chelicerata</taxon>
        <taxon>Arachnida</taxon>
        <taxon>Araneae</taxon>
        <taxon>Araneomorphae</taxon>
        <taxon>Entelegynae</taxon>
        <taxon>Araneoidea</taxon>
        <taxon>Araneidae</taxon>
        <taxon>Larinioides</taxon>
    </lineage>
</organism>
<accession>A0AAV2AEZ4</accession>
<keyword evidence="1" id="KW-0732">Signal</keyword>
<evidence type="ECO:0000256" key="1">
    <source>
        <dbReference type="SAM" id="SignalP"/>
    </source>
</evidence>
<feature type="signal peptide" evidence="1">
    <location>
        <begin position="1"/>
        <end position="19"/>
    </location>
</feature>
<proteinExistence type="predicted"/>
<dbReference type="EMBL" id="CAXIEN010000148">
    <property type="protein sequence ID" value="CAL1281715.1"/>
    <property type="molecule type" value="Genomic_DNA"/>
</dbReference>
<reference evidence="2 3" key="1">
    <citation type="submission" date="2024-04" db="EMBL/GenBank/DDBJ databases">
        <authorList>
            <person name="Rising A."/>
            <person name="Reimegard J."/>
            <person name="Sonavane S."/>
            <person name="Akerstrom W."/>
            <person name="Nylinder S."/>
            <person name="Hedman E."/>
            <person name="Kallberg Y."/>
        </authorList>
    </citation>
    <scope>NUCLEOTIDE SEQUENCE [LARGE SCALE GENOMIC DNA]</scope>
</reference>
<feature type="chain" id="PRO_5043931749" description="Secreted protein" evidence="1">
    <location>
        <begin position="20"/>
        <end position="69"/>
    </location>
</feature>
<comment type="caution">
    <text evidence="2">The sequence shown here is derived from an EMBL/GenBank/DDBJ whole genome shotgun (WGS) entry which is preliminary data.</text>
</comment>
<gene>
    <name evidence="2" type="ORF">LARSCL_LOCUS11726</name>
</gene>
<sequence>MFFLRIGVALSFVHSHVAALHYKILVPVVKCLNEEIVFQFLEISKLWPQLVQPIATKIRLGWKSIVQPI</sequence>
<name>A0AAV2AEZ4_9ARAC</name>
<keyword evidence="3" id="KW-1185">Reference proteome</keyword>